<name>A0ABV5Q518_9ACTN</name>
<reference evidence="1 2" key="1">
    <citation type="submission" date="2024-09" db="EMBL/GenBank/DDBJ databases">
        <authorList>
            <person name="Sun Q."/>
            <person name="Mori K."/>
        </authorList>
    </citation>
    <scope>NUCLEOTIDE SEQUENCE [LARGE SCALE GENOMIC DNA]</scope>
    <source>
        <strain evidence="1 2">JCM 3323</strain>
    </source>
</reference>
<keyword evidence="2" id="KW-1185">Reference proteome</keyword>
<evidence type="ECO:0000313" key="2">
    <source>
        <dbReference type="Proteomes" id="UP001589646"/>
    </source>
</evidence>
<dbReference type="Proteomes" id="UP001589646">
    <property type="component" value="Unassembled WGS sequence"/>
</dbReference>
<protein>
    <submittedName>
        <fullName evidence="1">Uncharacterized protein</fullName>
    </submittedName>
</protein>
<dbReference type="EMBL" id="JBHMCE010000009">
    <property type="protein sequence ID" value="MFB9530587.1"/>
    <property type="molecule type" value="Genomic_DNA"/>
</dbReference>
<gene>
    <name evidence="1" type="ORF">ACFFRN_28670</name>
</gene>
<accession>A0ABV5Q518</accession>
<organism evidence="1 2">
    <name type="scientific">Nonomuraea roseola</name>
    <dbReference type="NCBI Taxonomy" id="46179"/>
    <lineage>
        <taxon>Bacteria</taxon>
        <taxon>Bacillati</taxon>
        <taxon>Actinomycetota</taxon>
        <taxon>Actinomycetes</taxon>
        <taxon>Streptosporangiales</taxon>
        <taxon>Streptosporangiaceae</taxon>
        <taxon>Nonomuraea</taxon>
    </lineage>
</organism>
<dbReference type="RefSeq" id="WP_379479119.1">
    <property type="nucleotide sequence ID" value="NZ_JBHMCE010000009.1"/>
</dbReference>
<proteinExistence type="predicted"/>
<evidence type="ECO:0000313" key="1">
    <source>
        <dbReference type="EMBL" id="MFB9530587.1"/>
    </source>
</evidence>
<sequence length="41" mass="4106">MLLVDVRLAALGAEIASADGLSSVLAKALAEIQAALLLDAQ</sequence>
<comment type="caution">
    <text evidence="1">The sequence shown here is derived from an EMBL/GenBank/DDBJ whole genome shotgun (WGS) entry which is preliminary data.</text>
</comment>